<sequence>MLHATTFINEDKERKEIVEENERPSSGNPLIEEGMEQLRKIKEMSEENTLTNLTMLRRYANPIKDPDPLSATMTALSYKYPLIMKREFIQSFRDTSGLKLIDLSGDNIRTPGWLGCKKEAIEHYISTSEIPSPENIEIINDLYKTHVEKYKIYQKLNWMKGKLEPTVLNKEKTKVPTQVPLIKIRREDINPLIAKILSPNRLVSDRVQKIYNEHALMLSENIPKNVAMSDQVHALRALLDEKIRYIPIIKIKYSPYLYQYTTSLFSNRWQMHIDLNTLRSSGMPKDVQTIDLRGVCNHIIKCIMDSRPPLEMNNVAKILYIGISPLYEMLELYMGEDVNVLYIKSLCHFKTKNVIHIKLRNVIMELRPQYTETTNVGTKQVIHFKTPINEGICIIHPDRINLVMGWAMFEEVETIVALFLFLMDNRDMQKLRTLLKYKSLGDLVEKHRREKNTGQWIQTSKMRLRGAEIAAAWVKLKKTLGTVSNIKINIEQSPHSIEISDNCGVFDPIETSDYQQGRTQSLPVYINVNEKEIINISGFITVNKKTPLGYAETREVPKGFLLVDPPYYKLLPILHFENRVYSLFLYLSSHHDSIYQNILRREYLNFVDFFSDYLDGVNRAILQYTCRVFLEIMVSAGKLYEYDKRVIAFIYMWAGNVTAGTLLHQFTLKQYTIDLNFESSTQNERNLFWTDKDNKCRCFSHFIEEESPLNVDFVKTLMLQGQVSGYRIEVYNEEELEEDYVVESKEEVFRELSRAPDGDYRIVFLNVRYYKFIRDKKFVFNISGSSNRLLKNLKKRPIFDNNRLQTYYSKRTKYE</sequence>
<reference evidence="1" key="1">
    <citation type="journal article" date="2016" name="Nature">
        <title>Redefining the invertebrate RNA virosphere.</title>
        <authorList>
            <person name="Shi M."/>
            <person name="Lin X.D."/>
            <person name="Tian J.H."/>
            <person name="Chen L.J."/>
            <person name="Chen X."/>
            <person name="Li C.X."/>
            <person name="Qin X.C."/>
            <person name="Li J."/>
            <person name="Cao J.P."/>
            <person name="Eden J.S."/>
            <person name="Buchmann J."/>
            <person name="Wang W."/>
            <person name="Xu J."/>
            <person name="Holmes E.C."/>
            <person name="Zhang Y.Z."/>
        </authorList>
    </citation>
    <scope>NUCLEOTIDE SEQUENCE</scope>
    <source>
        <strain evidence="1">JJ3-6</strain>
    </source>
</reference>
<name>A0A1L3KKP8_9ORTO</name>
<dbReference type="EMBL" id="KX883863">
    <property type="protein sequence ID" value="APG77885.1"/>
    <property type="molecule type" value="Viral_cRNA"/>
</dbReference>
<organism evidence="1">
    <name type="scientific">Jiujie Fly Virus</name>
    <dbReference type="NCBI Taxonomy" id="1608055"/>
    <lineage>
        <taxon>Viruses</taxon>
        <taxon>Riboviria</taxon>
        <taxon>Orthornavirae</taxon>
        <taxon>Negarnaviricota</taxon>
        <taxon>Polyploviricotina</taxon>
        <taxon>Insthoviricetes</taxon>
        <taxon>Articulavirales</taxon>
        <taxon>Orthomyxoviridae</taxon>
        <taxon>Quaranjavirus</taxon>
    </lineage>
</organism>
<proteinExistence type="predicted"/>
<evidence type="ECO:0000313" key="1">
    <source>
        <dbReference type="EMBL" id="APG77885.1"/>
    </source>
</evidence>
<protein>
    <submittedName>
        <fullName evidence="1">Polymerase PB2</fullName>
    </submittedName>
</protein>
<accession>A0A1L3KKP8</accession>